<dbReference type="SMART" id="SM00181">
    <property type="entry name" value="EGF"/>
    <property type="match status" value="9"/>
</dbReference>
<dbReference type="InterPro" id="IPR016187">
    <property type="entry name" value="CTDL_fold"/>
</dbReference>
<name>A0AAD9MTA2_9ANNE</name>
<keyword evidence="8" id="KW-0677">Repeat</keyword>
<proteinExistence type="predicted"/>
<dbReference type="PANTHER" id="PTHR47333">
    <property type="entry name" value="VON WILLEBRAND FACTOR C AND EGF DOMAIN-CONTAINING PROTEIN"/>
    <property type="match status" value="1"/>
</dbReference>
<dbReference type="InterPro" id="IPR000742">
    <property type="entry name" value="EGF"/>
</dbReference>
<evidence type="ECO:0000256" key="9">
    <source>
        <dbReference type="ARBA" id="ARBA00022989"/>
    </source>
</evidence>
<accession>A0AAD9MTA2</accession>
<dbReference type="EMBL" id="JAODUP010000885">
    <property type="protein sequence ID" value="KAK2143036.1"/>
    <property type="molecule type" value="Genomic_DNA"/>
</dbReference>
<evidence type="ECO:0000313" key="17">
    <source>
        <dbReference type="EMBL" id="KAK2143036.1"/>
    </source>
</evidence>
<dbReference type="CDD" id="cd00037">
    <property type="entry name" value="CLECT"/>
    <property type="match status" value="1"/>
</dbReference>
<dbReference type="PROSITE" id="PS00615">
    <property type="entry name" value="C_TYPE_LECTIN_1"/>
    <property type="match status" value="1"/>
</dbReference>
<evidence type="ECO:0000256" key="10">
    <source>
        <dbReference type="ARBA" id="ARBA00023136"/>
    </source>
</evidence>
<dbReference type="FunFam" id="2.10.25.10:FF:000240">
    <property type="entry name" value="Vitamin K-dependent protein S"/>
    <property type="match status" value="3"/>
</dbReference>
<dbReference type="PANTHER" id="PTHR47333:SF4">
    <property type="entry name" value="EGF-LIKE DOMAIN-CONTAINING PROTEIN"/>
    <property type="match status" value="1"/>
</dbReference>
<dbReference type="Pfam" id="PF07645">
    <property type="entry name" value="EGF_CA"/>
    <property type="match status" value="2"/>
</dbReference>
<dbReference type="InterPro" id="IPR000152">
    <property type="entry name" value="EGF-type_Asp/Asn_hydroxyl_site"/>
</dbReference>
<dbReference type="InterPro" id="IPR001881">
    <property type="entry name" value="EGF-like_Ca-bd_dom"/>
</dbReference>
<dbReference type="SUPFAM" id="SSF57184">
    <property type="entry name" value="Growth factor receptor domain"/>
    <property type="match status" value="2"/>
</dbReference>
<evidence type="ECO:0000259" key="15">
    <source>
        <dbReference type="PROSITE" id="PS50026"/>
    </source>
</evidence>
<dbReference type="PROSITE" id="PS50041">
    <property type="entry name" value="C_TYPE_LECTIN_2"/>
    <property type="match status" value="1"/>
</dbReference>
<evidence type="ECO:0000256" key="11">
    <source>
        <dbReference type="ARBA" id="ARBA00023157"/>
    </source>
</evidence>
<reference evidence="17" key="1">
    <citation type="journal article" date="2023" name="Mol. Biol. Evol.">
        <title>Third-Generation Sequencing Reveals the Adaptive Role of the Epigenome in Three Deep-Sea Polychaetes.</title>
        <authorList>
            <person name="Perez M."/>
            <person name="Aroh O."/>
            <person name="Sun Y."/>
            <person name="Lan Y."/>
            <person name="Juniper S.K."/>
            <person name="Young C.R."/>
            <person name="Angers B."/>
            <person name="Qian P.Y."/>
        </authorList>
    </citation>
    <scope>NUCLEOTIDE SEQUENCE</scope>
    <source>
        <strain evidence="17">P08H-3</strain>
    </source>
</reference>
<evidence type="ECO:0000256" key="5">
    <source>
        <dbReference type="ARBA" id="ARBA00022583"/>
    </source>
</evidence>
<evidence type="ECO:0000256" key="14">
    <source>
        <dbReference type="PROSITE-ProRule" id="PRU00076"/>
    </source>
</evidence>
<keyword evidence="13" id="KW-0325">Glycoprotein</keyword>
<keyword evidence="18" id="KW-1185">Reference proteome</keyword>
<dbReference type="PROSITE" id="PS50026">
    <property type="entry name" value="EGF_3"/>
    <property type="match status" value="2"/>
</dbReference>
<dbReference type="GO" id="GO:0005509">
    <property type="term" value="F:calcium ion binding"/>
    <property type="evidence" value="ECO:0007669"/>
    <property type="project" value="InterPro"/>
</dbReference>
<feature type="domain" description="EGF-like" evidence="15">
    <location>
        <begin position="102"/>
        <end position="142"/>
    </location>
</feature>
<evidence type="ECO:0000259" key="16">
    <source>
        <dbReference type="PROSITE" id="PS50041"/>
    </source>
</evidence>
<dbReference type="InterPro" id="IPR009030">
    <property type="entry name" value="Growth_fac_rcpt_cys_sf"/>
</dbReference>
<keyword evidence="5" id="KW-0254">Endocytosis</keyword>
<dbReference type="InterPro" id="IPR018097">
    <property type="entry name" value="EGF_Ca-bd_CS"/>
</dbReference>
<dbReference type="SUPFAM" id="SSF57196">
    <property type="entry name" value="EGF/Laminin"/>
    <property type="match status" value="3"/>
</dbReference>
<comment type="caution">
    <text evidence="17">The sequence shown here is derived from an EMBL/GenBank/DDBJ whole genome shotgun (WGS) entry which is preliminary data.</text>
</comment>
<feature type="domain" description="EGF-like" evidence="15">
    <location>
        <begin position="321"/>
        <end position="361"/>
    </location>
</feature>
<keyword evidence="7" id="KW-0732">Signal</keyword>
<dbReference type="InterPro" id="IPR052080">
    <property type="entry name" value="vWF_C/EGF_Fibrillin"/>
</dbReference>
<dbReference type="FunFam" id="2.10.25.10:FF:000010">
    <property type="entry name" value="Pro-epidermal growth factor"/>
    <property type="match status" value="1"/>
</dbReference>
<dbReference type="InterPro" id="IPR049883">
    <property type="entry name" value="NOTCH1_EGF-like"/>
</dbReference>
<comment type="caution">
    <text evidence="14">Lacks conserved residue(s) required for the propagation of feature annotation.</text>
</comment>
<dbReference type="Pfam" id="PF12662">
    <property type="entry name" value="cEGF"/>
    <property type="match status" value="1"/>
</dbReference>
<organism evidence="17 18">
    <name type="scientific">Paralvinella palmiformis</name>
    <dbReference type="NCBI Taxonomy" id="53620"/>
    <lineage>
        <taxon>Eukaryota</taxon>
        <taxon>Metazoa</taxon>
        <taxon>Spiralia</taxon>
        <taxon>Lophotrochozoa</taxon>
        <taxon>Annelida</taxon>
        <taxon>Polychaeta</taxon>
        <taxon>Sedentaria</taxon>
        <taxon>Canalipalpata</taxon>
        <taxon>Terebellida</taxon>
        <taxon>Terebelliformia</taxon>
        <taxon>Alvinellidae</taxon>
        <taxon>Paralvinella</taxon>
    </lineage>
</organism>
<dbReference type="Gene3D" id="3.10.100.10">
    <property type="entry name" value="Mannose-Binding Protein A, subunit A"/>
    <property type="match status" value="1"/>
</dbReference>
<dbReference type="AlphaFoldDB" id="A0AAD9MTA2"/>
<keyword evidence="3" id="KW-0964">Secreted</keyword>
<dbReference type="Gene3D" id="2.10.25.10">
    <property type="entry name" value="Laminin"/>
    <property type="match status" value="9"/>
</dbReference>
<gene>
    <name evidence="17" type="ORF">LSH36_885g00070</name>
</gene>
<dbReference type="InterPro" id="IPR016186">
    <property type="entry name" value="C-type_lectin-like/link_sf"/>
</dbReference>
<feature type="domain" description="C-type lectin" evidence="16">
    <location>
        <begin position="458"/>
        <end position="591"/>
    </location>
</feature>
<evidence type="ECO:0000256" key="4">
    <source>
        <dbReference type="ARBA" id="ARBA00022536"/>
    </source>
</evidence>
<evidence type="ECO:0000256" key="1">
    <source>
        <dbReference type="ARBA" id="ARBA00004479"/>
    </source>
</evidence>
<evidence type="ECO:0000256" key="8">
    <source>
        <dbReference type="ARBA" id="ARBA00022737"/>
    </source>
</evidence>
<dbReference type="Proteomes" id="UP001208570">
    <property type="component" value="Unassembled WGS sequence"/>
</dbReference>
<dbReference type="FunFam" id="2.10.25.10:FF:000009">
    <property type="entry name" value="Low-density lipoprotein receptor isoform 1"/>
    <property type="match status" value="1"/>
</dbReference>
<protein>
    <submittedName>
        <fullName evidence="17">Uncharacterized protein</fullName>
    </submittedName>
</protein>
<dbReference type="InterPro" id="IPR001304">
    <property type="entry name" value="C-type_lectin-like"/>
</dbReference>
<dbReference type="InterPro" id="IPR026823">
    <property type="entry name" value="cEGF"/>
</dbReference>
<dbReference type="PROSITE" id="PS01187">
    <property type="entry name" value="EGF_CA"/>
    <property type="match status" value="2"/>
</dbReference>
<evidence type="ECO:0000256" key="12">
    <source>
        <dbReference type="ARBA" id="ARBA00023170"/>
    </source>
</evidence>
<dbReference type="SUPFAM" id="SSF56436">
    <property type="entry name" value="C-type lectin-like"/>
    <property type="match status" value="1"/>
</dbReference>
<dbReference type="InterPro" id="IPR018378">
    <property type="entry name" value="C-type_lectin_CS"/>
</dbReference>
<evidence type="ECO:0000256" key="2">
    <source>
        <dbReference type="ARBA" id="ARBA00004613"/>
    </source>
</evidence>
<dbReference type="CDD" id="cd00054">
    <property type="entry name" value="EGF_CA"/>
    <property type="match status" value="1"/>
</dbReference>
<dbReference type="PROSITE" id="PS01186">
    <property type="entry name" value="EGF_2"/>
    <property type="match status" value="4"/>
</dbReference>
<keyword evidence="6" id="KW-0812">Transmembrane</keyword>
<evidence type="ECO:0000256" key="7">
    <source>
        <dbReference type="ARBA" id="ARBA00022729"/>
    </source>
</evidence>
<comment type="subcellular location">
    <subcellularLocation>
        <location evidence="1">Membrane</location>
        <topology evidence="1">Single-pass type I membrane protein</topology>
    </subcellularLocation>
    <subcellularLocation>
        <location evidence="2">Secreted</location>
    </subcellularLocation>
</comment>
<dbReference type="Pfam" id="PF14670">
    <property type="entry name" value="FXa_inhibition"/>
    <property type="match status" value="5"/>
</dbReference>
<evidence type="ECO:0000256" key="13">
    <source>
        <dbReference type="ARBA" id="ARBA00023180"/>
    </source>
</evidence>
<dbReference type="SMART" id="SM00034">
    <property type="entry name" value="CLECT"/>
    <property type="match status" value="1"/>
</dbReference>
<dbReference type="GO" id="GO:0005576">
    <property type="term" value="C:extracellular region"/>
    <property type="evidence" value="ECO:0007669"/>
    <property type="project" value="UniProtKB-SubCell"/>
</dbReference>
<keyword evidence="10" id="KW-0472">Membrane</keyword>
<sequence>MNGCQADWDPNRVWEYEGIRKPIIWCFCDWDDCNESVQKINDTVNGVTGPESSTMRDPNAIPDYDPCVPSPCEQGCRVRHKTAICYCKKGFVLNEDGYTCRDQDECADIPSPCAQLCLNLPGSYQCFCQTGYELDTDEKTCSDYNECRYGTHKCEGPCINTAGSYACDCTAGYRLNTGDRRSCDDVDECKENKHNCDQICVNVPGRYECRCEMGYRLDMNGRTCLGQYKGWVGADLMRDNNECNVDTHGCQQLCRNVAGGYECDCVEGYRINVDKRTCDDIDECEYDNAGCNDTCTNIVGSYQCSCRPGLVLEPDQHSCRDVNECLDNNGGCEHTCVNTRGSFYCTCMEGFRVNADLRTCDDLNDCTINNGNCQHICRNLPSGKECDCIPGSQLNSDGLTCSDVNECLDQNGRCEQTCLNTEGSYQCGCYEGYESILQLGRVVVCQAKCPGDFLQPGSLASCYKILTPGENDKHLAKTFEDAALECKKYHTLAHLVSIETAAEKDYLASQLKTLPQMLEGWQGWWTSAKYLDGINNFAWTPTNKIIPEEHPSWGFKKVPHDGTCVWILQISVYNYTWGNYDCSTVSGYICEIDLPRLGNRK</sequence>
<evidence type="ECO:0000256" key="3">
    <source>
        <dbReference type="ARBA" id="ARBA00022525"/>
    </source>
</evidence>
<dbReference type="SMART" id="SM00179">
    <property type="entry name" value="EGF_CA"/>
    <property type="match status" value="9"/>
</dbReference>
<keyword evidence="9" id="KW-1133">Transmembrane helix</keyword>
<evidence type="ECO:0000256" key="6">
    <source>
        <dbReference type="ARBA" id="ARBA00022692"/>
    </source>
</evidence>
<keyword evidence="12" id="KW-0675">Receptor</keyword>
<dbReference type="FunFam" id="2.10.25.10:FF:000119">
    <property type="entry name" value="vitamin K-dependent protein S"/>
    <property type="match status" value="1"/>
</dbReference>
<dbReference type="GO" id="GO:0006897">
    <property type="term" value="P:endocytosis"/>
    <property type="evidence" value="ECO:0007669"/>
    <property type="project" value="UniProtKB-KW"/>
</dbReference>
<dbReference type="GO" id="GO:0016020">
    <property type="term" value="C:membrane"/>
    <property type="evidence" value="ECO:0007669"/>
    <property type="project" value="UniProtKB-SubCell"/>
</dbReference>
<evidence type="ECO:0000313" key="18">
    <source>
        <dbReference type="Proteomes" id="UP001208570"/>
    </source>
</evidence>
<keyword evidence="4 14" id="KW-0245">EGF-like domain</keyword>
<dbReference type="PROSITE" id="PS00010">
    <property type="entry name" value="ASX_HYDROXYL"/>
    <property type="match status" value="3"/>
</dbReference>
<keyword evidence="11" id="KW-1015">Disulfide bond</keyword>